<dbReference type="SMART" id="SM00470">
    <property type="entry name" value="ParB"/>
    <property type="match status" value="1"/>
</dbReference>
<dbReference type="FunFam" id="3.90.1530.30:FF:000002">
    <property type="entry name" value="Chromosome partitioning protein ParB"/>
    <property type="match status" value="1"/>
</dbReference>
<dbReference type="PANTHER" id="PTHR33375:SF7">
    <property type="entry name" value="CHROMOSOME 2-PARTITIONING PROTEIN PARB-RELATED"/>
    <property type="match status" value="1"/>
</dbReference>
<gene>
    <name evidence="5" type="ORF">DI595_03675</name>
</gene>
<evidence type="ECO:0000256" key="1">
    <source>
        <dbReference type="ARBA" id="ARBA00006295"/>
    </source>
</evidence>
<dbReference type="FunFam" id="1.10.10.2830:FF:000001">
    <property type="entry name" value="Chromosome partitioning protein ParB"/>
    <property type="match status" value="1"/>
</dbReference>
<protein>
    <submittedName>
        <fullName evidence="5">DNA-binding protein</fullName>
    </submittedName>
</protein>
<dbReference type="AlphaFoldDB" id="A0A2W5FEK7"/>
<feature type="region of interest" description="Disordered" evidence="3">
    <location>
        <begin position="510"/>
        <end position="530"/>
    </location>
</feature>
<dbReference type="SUPFAM" id="SSF110849">
    <property type="entry name" value="ParB/Sulfiredoxin"/>
    <property type="match status" value="1"/>
</dbReference>
<evidence type="ECO:0000313" key="6">
    <source>
        <dbReference type="Proteomes" id="UP000249769"/>
    </source>
</evidence>
<dbReference type="Gene3D" id="3.90.1530.30">
    <property type="match status" value="1"/>
</dbReference>
<evidence type="ECO:0000256" key="2">
    <source>
        <dbReference type="SAM" id="Coils"/>
    </source>
</evidence>
<dbReference type="Proteomes" id="UP000249769">
    <property type="component" value="Unassembled WGS sequence"/>
</dbReference>
<dbReference type="GO" id="GO:0003677">
    <property type="term" value="F:DNA binding"/>
    <property type="evidence" value="ECO:0007669"/>
    <property type="project" value="UniProtKB-KW"/>
</dbReference>
<dbReference type="GO" id="GO:0007059">
    <property type="term" value="P:chromosome segregation"/>
    <property type="evidence" value="ECO:0007669"/>
    <property type="project" value="TreeGrafter"/>
</dbReference>
<feature type="region of interest" description="Disordered" evidence="3">
    <location>
        <begin position="671"/>
        <end position="715"/>
    </location>
</feature>
<evidence type="ECO:0000313" key="5">
    <source>
        <dbReference type="EMBL" id="PZP53383.1"/>
    </source>
</evidence>
<reference evidence="5 6" key="1">
    <citation type="submission" date="2017-08" db="EMBL/GenBank/DDBJ databases">
        <title>Infants hospitalized years apart are colonized by the same room-sourced microbial strains.</title>
        <authorList>
            <person name="Brooks B."/>
            <person name="Olm M.R."/>
            <person name="Firek B.A."/>
            <person name="Baker R."/>
            <person name="Thomas B.C."/>
            <person name="Morowitz M.J."/>
            <person name="Banfield J.F."/>
        </authorList>
    </citation>
    <scope>NUCLEOTIDE SEQUENCE [LARGE SCALE GENOMIC DNA]</scope>
    <source>
        <strain evidence="5">S2_009_000_R2_73</strain>
    </source>
</reference>
<dbReference type="Pfam" id="PF02195">
    <property type="entry name" value="ParB_N"/>
    <property type="match status" value="1"/>
</dbReference>
<feature type="compositionally biased region" description="Basic and acidic residues" evidence="3">
    <location>
        <begin position="521"/>
        <end position="530"/>
    </location>
</feature>
<proteinExistence type="inferred from homology"/>
<dbReference type="InterPro" id="IPR050336">
    <property type="entry name" value="Chromosome_partition/occlusion"/>
</dbReference>
<accession>A0A2W5FEK7</accession>
<feature type="compositionally biased region" description="Polar residues" evidence="3">
    <location>
        <begin position="510"/>
        <end position="520"/>
    </location>
</feature>
<dbReference type="EMBL" id="QFOL01000019">
    <property type="protein sequence ID" value="PZP53383.1"/>
    <property type="molecule type" value="Genomic_DNA"/>
</dbReference>
<feature type="domain" description="ParB-like N-terminal" evidence="4">
    <location>
        <begin position="14"/>
        <end position="118"/>
    </location>
</feature>
<organism evidence="5 6">
    <name type="scientific">Agrobacterium fabrum</name>
    <dbReference type="NCBI Taxonomy" id="1176649"/>
    <lineage>
        <taxon>Bacteria</taxon>
        <taxon>Pseudomonadati</taxon>
        <taxon>Pseudomonadota</taxon>
        <taxon>Alphaproteobacteria</taxon>
        <taxon>Hyphomicrobiales</taxon>
        <taxon>Rhizobiaceae</taxon>
        <taxon>Rhizobium/Agrobacterium group</taxon>
        <taxon>Agrobacterium</taxon>
        <taxon>Agrobacterium tumefaciens complex</taxon>
    </lineage>
</organism>
<dbReference type="GO" id="GO:0005694">
    <property type="term" value="C:chromosome"/>
    <property type="evidence" value="ECO:0007669"/>
    <property type="project" value="TreeGrafter"/>
</dbReference>
<feature type="region of interest" description="Disordered" evidence="3">
    <location>
        <begin position="393"/>
        <end position="421"/>
    </location>
</feature>
<comment type="similarity">
    <text evidence="1">Belongs to the ParB family.</text>
</comment>
<keyword evidence="2" id="KW-0175">Coiled coil</keyword>
<dbReference type="InterPro" id="IPR036086">
    <property type="entry name" value="ParB/Sulfiredoxin_sf"/>
</dbReference>
<feature type="coiled-coil region" evidence="2">
    <location>
        <begin position="311"/>
        <end position="338"/>
    </location>
</feature>
<comment type="caution">
    <text evidence="5">The sequence shown here is derived from an EMBL/GenBank/DDBJ whole genome shotgun (WGS) entry which is preliminary data.</text>
</comment>
<evidence type="ECO:0000256" key="3">
    <source>
        <dbReference type="SAM" id="MobiDB-lite"/>
    </source>
</evidence>
<evidence type="ECO:0000259" key="4">
    <source>
        <dbReference type="SMART" id="SM00470"/>
    </source>
</evidence>
<feature type="compositionally biased region" description="Acidic residues" evidence="3">
    <location>
        <begin position="400"/>
        <end position="414"/>
    </location>
</feature>
<dbReference type="InterPro" id="IPR003115">
    <property type="entry name" value="ParB_N"/>
</dbReference>
<feature type="compositionally biased region" description="Acidic residues" evidence="3">
    <location>
        <begin position="692"/>
        <end position="708"/>
    </location>
</feature>
<dbReference type="CDD" id="cd16406">
    <property type="entry name" value="ParB_N_like"/>
    <property type="match status" value="1"/>
</dbReference>
<dbReference type="PANTHER" id="PTHR33375">
    <property type="entry name" value="CHROMOSOME-PARTITIONING PROTEIN PARB-RELATED"/>
    <property type="match status" value="1"/>
</dbReference>
<keyword evidence="5" id="KW-0238">DNA-binding</keyword>
<name>A0A2W5FEK7_9HYPH</name>
<sequence length="715" mass="78826">MATAVQKITLSSSRDIPFNKLVLSQANVRRVKAGISIEELAESIARRGLIQSLHVRPVVDAEGQETGMFEVPAGGRRYRALEMLAKQKRLNKTTPVPCVVSAANAAILIDEVSLAENIERAPLHPLDQYRAFQAMRDKGMTEEDIAAAFFVDVNVVKQRLRLASVSPALLDIYAEDGMELKLLMAFTVSHDHARQEQVWEQIRNSWQKEPYHIRRMLTETTVRASDKRAVFVGIDAYEAAGGTVMRDLFESDDGGWLQDVGLLDRLVFEKLTTIADEIATHGWKWVEAAVSIPYGVTHGLREIKGVPLDITAQEQATRDALQEELDRLTAEYEDADELPDEVDARLGEIEAALDALDTHPVLYDAEEIAIAGVFVSIDADGSLSVDRGYVRPEDERPVEVADDAEPEDDVDPETGEIRTPAIQRTVITVGGQPVQAEEEDEDDSLKPLPERLVIELTAHRTLALRDALANNPQVALTMLLHKLASDTFRHTAPTGCLEANVRHLYLSGQSEEMKASQSARSENDRHERWGDHVPADDQALWDWLEQLDDSTRLDLLAHCVSFGINALFERPNPHAASGISRHGLDVRLAQADRLAVATGLDMVAAGWKPTVGNYLGRVTKGRILEAVREGAGERAAQLIGHLKKGDMAKEAERLLADTGWLPEPLRMADEHTADMQPDAPETDDAALPAFLSDDDGDDDLAENEEDEPAAMIAAE</sequence>
<dbReference type="SUPFAM" id="SSF109709">
    <property type="entry name" value="KorB DNA-binding domain-like"/>
    <property type="match status" value="1"/>
</dbReference>
<dbReference type="Gene3D" id="1.10.10.2830">
    <property type="match status" value="1"/>
</dbReference>